<organism evidence="4 5">
    <name type="scientific">Phycicoccus sonneratiae</name>
    <dbReference type="NCBI Taxonomy" id="2807628"/>
    <lineage>
        <taxon>Bacteria</taxon>
        <taxon>Bacillati</taxon>
        <taxon>Actinomycetota</taxon>
        <taxon>Actinomycetes</taxon>
        <taxon>Micrococcales</taxon>
        <taxon>Intrasporangiaceae</taxon>
        <taxon>Phycicoccus</taxon>
    </lineage>
</organism>
<proteinExistence type="inferred from homology"/>
<feature type="signal peptide" evidence="3">
    <location>
        <begin position="1"/>
        <end position="41"/>
    </location>
</feature>
<dbReference type="NCBIfam" id="TIGR00666">
    <property type="entry name" value="PBP4"/>
    <property type="match status" value="1"/>
</dbReference>
<keyword evidence="5" id="KW-1185">Reference proteome</keyword>
<evidence type="ECO:0000256" key="2">
    <source>
        <dbReference type="ARBA" id="ARBA00022801"/>
    </source>
</evidence>
<keyword evidence="4" id="KW-0645">Protease</keyword>
<dbReference type="PRINTS" id="PR00922">
    <property type="entry name" value="DADACBPTASE3"/>
</dbReference>
<dbReference type="PROSITE" id="PS51318">
    <property type="entry name" value="TAT"/>
    <property type="match status" value="1"/>
</dbReference>
<evidence type="ECO:0000256" key="1">
    <source>
        <dbReference type="ARBA" id="ARBA00006096"/>
    </source>
</evidence>
<dbReference type="EMBL" id="JAFDVD010000016">
    <property type="protein sequence ID" value="MBM6401620.1"/>
    <property type="molecule type" value="Genomic_DNA"/>
</dbReference>
<feature type="chain" id="PRO_5045598611" evidence="3">
    <location>
        <begin position="42"/>
        <end position="445"/>
    </location>
</feature>
<dbReference type="GO" id="GO:0009002">
    <property type="term" value="F:serine-type D-Ala-D-Ala carboxypeptidase activity"/>
    <property type="evidence" value="ECO:0007669"/>
    <property type="project" value="UniProtKB-EC"/>
</dbReference>
<accession>A0ABS2CPA4</accession>
<dbReference type="Pfam" id="PF02113">
    <property type="entry name" value="Peptidase_S13"/>
    <property type="match status" value="2"/>
</dbReference>
<comment type="caution">
    <text evidence="4">The sequence shown here is derived from an EMBL/GenBank/DDBJ whole genome shotgun (WGS) entry which is preliminary data.</text>
</comment>
<evidence type="ECO:0000313" key="4">
    <source>
        <dbReference type="EMBL" id="MBM6401620.1"/>
    </source>
</evidence>
<protein>
    <submittedName>
        <fullName evidence="4">D-alanyl-D-alanine carboxypeptidase/D-alanyl-D-alanine-endopeptidase</fullName>
        <ecNumber evidence="4">3.4.16.4</ecNumber>
    </submittedName>
</protein>
<dbReference type="PANTHER" id="PTHR30023:SF0">
    <property type="entry name" value="PENICILLIN-SENSITIVE CARBOXYPEPTIDASE A"/>
    <property type="match status" value="1"/>
</dbReference>
<dbReference type="Gene3D" id="3.40.710.10">
    <property type="entry name" value="DD-peptidase/beta-lactamase superfamily"/>
    <property type="match status" value="2"/>
</dbReference>
<dbReference type="EC" id="3.4.16.4" evidence="4"/>
<reference evidence="4" key="1">
    <citation type="submission" date="2021-02" db="EMBL/GenBank/DDBJ databases">
        <title>Phycicoccus sp. MQZ13P-5T, whole genome shotgun sequence.</title>
        <authorList>
            <person name="Tuo L."/>
        </authorList>
    </citation>
    <scope>NUCLEOTIDE SEQUENCE</scope>
    <source>
        <strain evidence="4">MQZ13P-5</strain>
    </source>
</reference>
<comment type="similarity">
    <text evidence="1">Belongs to the peptidase S13 family.</text>
</comment>
<keyword evidence="4" id="KW-0121">Carboxypeptidase</keyword>
<dbReference type="InterPro" id="IPR012338">
    <property type="entry name" value="Beta-lactam/transpept-like"/>
</dbReference>
<evidence type="ECO:0000313" key="5">
    <source>
        <dbReference type="Proteomes" id="UP001430172"/>
    </source>
</evidence>
<dbReference type="InterPro" id="IPR006311">
    <property type="entry name" value="TAT_signal"/>
</dbReference>
<keyword evidence="3" id="KW-0732">Signal</keyword>
<gene>
    <name evidence="4" type="primary">dacB</name>
    <name evidence="4" type="ORF">JQN70_14585</name>
</gene>
<dbReference type="RefSeq" id="WP_204132088.1">
    <property type="nucleotide sequence ID" value="NZ_JAFDVD010000016.1"/>
</dbReference>
<dbReference type="Proteomes" id="UP001430172">
    <property type="component" value="Unassembled WGS sequence"/>
</dbReference>
<sequence length="445" mass="46149">MPQLARSPRPRSRTGRTRSMRTALVAALGLALLGLAPAATAGTHAATLPPGGPRPVALAPVYALTSADTRMASALTSRATTARFGASFSGTVFDSVSNRVIWTKNPTTALMPASTTKLVTAHNALTVFGPSYRFTTTVRSGPNSNQAIIQGSGDPSLTSADIDRLATTTAAVLKSRGVTSARVYADDDVFPTPTLAPGWKSSYVPDSITPVRGLVRDQRDVADTSVDVGTYFRDRVRAHGIPTVSYIGRGNAATDASVMASSQGAPLSDIVSRMLLNSDNEIAEALHKIVGIKKGKGSSWTGARSAQSSVLTGQGLSASALYDGSGLSRSDRLSSLQLARVVDRGLNTDYSALAPMRSAAAIPTAGRTGTLAAKYSRFTTAPSSCAAGKVWAKTGTLNDVVSLAGFTVAKDGRVKVFAFVVNGKTSSTTLKKDVDMLAATVNGCY</sequence>
<dbReference type="InterPro" id="IPR000667">
    <property type="entry name" value="Peptidase_S13"/>
</dbReference>
<dbReference type="PANTHER" id="PTHR30023">
    <property type="entry name" value="D-ALANYL-D-ALANINE CARBOXYPEPTIDASE"/>
    <property type="match status" value="1"/>
</dbReference>
<evidence type="ECO:0000256" key="3">
    <source>
        <dbReference type="SAM" id="SignalP"/>
    </source>
</evidence>
<dbReference type="SUPFAM" id="SSF56601">
    <property type="entry name" value="beta-lactamase/transpeptidase-like"/>
    <property type="match status" value="1"/>
</dbReference>
<keyword evidence="2 4" id="KW-0378">Hydrolase</keyword>
<name>A0ABS2CPA4_9MICO</name>